<dbReference type="PROSITE" id="PS51257">
    <property type="entry name" value="PROKAR_LIPOPROTEIN"/>
    <property type="match status" value="1"/>
</dbReference>
<reference evidence="2" key="1">
    <citation type="submission" date="2020-04" db="EMBL/GenBank/DDBJ databases">
        <title>Deep metagenomics examines the oral microbiome during advanced dental caries in children, revealing novel taxa and co-occurrences with host molecules.</title>
        <authorList>
            <person name="Baker J.L."/>
            <person name="Morton J.T."/>
            <person name="Dinis M."/>
            <person name="Alvarez R."/>
            <person name="Tran N.C."/>
            <person name="Knight R."/>
            <person name="Edlund A."/>
        </authorList>
    </citation>
    <scope>NUCLEOTIDE SEQUENCE</scope>
    <source>
        <strain evidence="2">JCVI_32_bin.24</strain>
    </source>
</reference>
<gene>
    <name evidence="2" type="ORF">HXL68_04450</name>
</gene>
<sequence>MKGRLTAIALLLGGVMLTGCSSTGGGSSPLIPDKAIQLTAGTSISLSTLASAAMLGAAVYVIYDPLAPNWEIEETRLNDS</sequence>
<dbReference type="AlphaFoldDB" id="A0A930BV13"/>
<organism evidence="2 3">
    <name type="scientific">Dechloromonas agitata</name>
    <dbReference type="NCBI Taxonomy" id="73030"/>
    <lineage>
        <taxon>Bacteria</taxon>
        <taxon>Pseudomonadati</taxon>
        <taxon>Pseudomonadota</taxon>
        <taxon>Betaproteobacteria</taxon>
        <taxon>Rhodocyclales</taxon>
        <taxon>Azonexaceae</taxon>
        <taxon>Dechloromonas</taxon>
    </lineage>
</organism>
<feature type="transmembrane region" description="Helical" evidence="1">
    <location>
        <begin position="38"/>
        <end position="63"/>
    </location>
</feature>
<protein>
    <submittedName>
        <fullName evidence="2">Uncharacterized protein</fullName>
    </submittedName>
</protein>
<keyword evidence="1" id="KW-0472">Membrane</keyword>
<comment type="caution">
    <text evidence="2">The sequence shown here is derived from an EMBL/GenBank/DDBJ whole genome shotgun (WGS) entry which is preliminary data.</text>
</comment>
<proteinExistence type="predicted"/>
<evidence type="ECO:0000313" key="3">
    <source>
        <dbReference type="Proteomes" id="UP000718593"/>
    </source>
</evidence>
<feature type="non-terminal residue" evidence="2">
    <location>
        <position position="80"/>
    </location>
</feature>
<dbReference type="EMBL" id="JABZMI010000052">
    <property type="protein sequence ID" value="MBF1164275.1"/>
    <property type="molecule type" value="Genomic_DNA"/>
</dbReference>
<evidence type="ECO:0000313" key="2">
    <source>
        <dbReference type="EMBL" id="MBF1164275.1"/>
    </source>
</evidence>
<accession>A0A930BV13</accession>
<name>A0A930BV13_9RHOO</name>
<evidence type="ECO:0000256" key="1">
    <source>
        <dbReference type="SAM" id="Phobius"/>
    </source>
</evidence>
<keyword evidence="1" id="KW-0812">Transmembrane</keyword>
<dbReference type="Proteomes" id="UP000718593">
    <property type="component" value="Unassembled WGS sequence"/>
</dbReference>
<keyword evidence="1" id="KW-1133">Transmembrane helix</keyword>